<proteinExistence type="predicted"/>
<protein>
    <submittedName>
        <fullName evidence="1">Uncharacterized protein</fullName>
    </submittedName>
</protein>
<dbReference type="EMBL" id="CATNWA010017367">
    <property type="protein sequence ID" value="CAI9599898.1"/>
    <property type="molecule type" value="Genomic_DNA"/>
</dbReference>
<sequence>MLSLSSLDGIFFTSCLWVRATYDHHTFLHLSNQGRTDNYWGPGQ</sequence>
<gene>
    <name evidence="1" type="ORF">SPARVUS_LOCUS12681884</name>
</gene>
<organism evidence="1 2">
    <name type="scientific">Staurois parvus</name>
    <dbReference type="NCBI Taxonomy" id="386267"/>
    <lineage>
        <taxon>Eukaryota</taxon>
        <taxon>Metazoa</taxon>
        <taxon>Chordata</taxon>
        <taxon>Craniata</taxon>
        <taxon>Vertebrata</taxon>
        <taxon>Euteleostomi</taxon>
        <taxon>Amphibia</taxon>
        <taxon>Batrachia</taxon>
        <taxon>Anura</taxon>
        <taxon>Neobatrachia</taxon>
        <taxon>Ranoidea</taxon>
        <taxon>Ranidae</taxon>
        <taxon>Staurois</taxon>
    </lineage>
</organism>
<accession>A0ABN9FX53</accession>
<reference evidence="1" key="1">
    <citation type="submission" date="2023-05" db="EMBL/GenBank/DDBJ databases">
        <authorList>
            <person name="Stuckert A."/>
        </authorList>
    </citation>
    <scope>NUCLEOTIDE SEQUENCE</scope>
</reference>
<comment type="caution">
    <text evidence="1">The sequence shown here is derived from an EMBL/GenBank/DDBJ whole genome shotgun (WGS) entry which is preliminary data.</text>
</comment>
<evidence type="ECO:0000313" key="1">
    <source>
        <dbReference type="EMBL" id="CAI9599898.1"/>
    </source>
</evidence>
<dbReference type="Proteomes" id="UP001162483">
    <property type="component" value="Unassembled WGS sequence"/>
</dbReference>
<name>A0ABN9FX53_9NEOB</name>
<evidence type="ECO:0000313" key="2">
    <source>
        <dbReference type="Proteomes" id="UP001162483"/>
    </source>
</evidence>
<keyword evidence="2" id="KW-1185">Reference proteome</keyword>